<proteinExistence type="predicted"/>
<organism evidence="2 3">
    <name type="scientific">Obba rivulosa</name>
    <dbReference type="NCBI Taxonomy" id="1052685"/>
    <lineage>
        <taxon>Eukaryota</taxon>
        <taxon>Fungi</taxon>
        <taxon>Dikarya</taxon>
        <taxon>Basidiomycota</taxon>
        <taxon>Agaricomycotina</taxon>
        <taxon>Agaricomycetes</taxon>
        <taxon>Polyporales</taxon>
        <taxon>Gelatoporiaceae</taxon>
        <taxon>Obba</taxon>
    </lineage>
</organism>
<protein>
    <submittedName>
        <fullName evidence="2">Uncharacterized protein</fullName>
    </submittedName>
</protein>
<feature type="compositionally biased region" description="Basic residues" evidence="1">
    <location>
        <begin position="1"/>
        <end position="11"/>
    </location>
</feature>
<sequence>MPRKPTSRKAIRTGLLTPPSDNEVSSASPVGYFEDDDAPCPVIDEPVICEDVILSTRPSASGAPMHYFPPAGILACGPSTAGTPLKDCVRDGLDHPDTPVFTHEEKIGIKHVMLIIAWPGYAQPWTHEFPIADAKNSLLVRWQVAAIIAKQARLFVQQCEHSKCENDIWRFGPGGYSAEDISLSYIWSPVDGVYQVFPRVLIKN</sequence>
<gene>
    <name evidence="2" type="ORF">OBBRIDRAFT_833972</name>
</gene>
<name>A0A8E2DKQ6_9APHY</name>
<dbReference type="EMBL" id="KV722380">
    <property type="protein sequence ID" value="OCH91750.1"/>
    <property type="molecule type" value="Genomic_DNA"/>
</dbReference>
<accession>A0A8E2DKQ6</accession>
<dbReference type="Proteomes" id="UP000250043">
    <property type="component" value="Unassembled WGS sequence"/>
</dbReference>
<keyword evidence="3" id="KW-1185">Reference proteome</keyword>
<reference evidence="2 3" key="1">
    <citation type="submission" date="2016-07" db="EMBL/GenBank/DDBJ databases">
        <title>Draft genome of the white-rot fungus Obba rivulosa 3A-2.</title>
        <authorList>
            <consortium name="DOE Joint Genome Institute"/>
            <person name="Miettinen O."/>
            <person name="Riley R."/>
            <person name="Acob R."/>
            <person name="Barry K."/>
            <person name="Cullen D."/>
            <person name="De Vries R."/>
            <person name="Hainaut M."/>
            <person name="Hatakka A."/>
            <person name="Henrissat B."/>
            <person name="Hilden K."/>
            <person name="Kuo R."/>
            <person name="Labutti K."/>
            <person name="Lipzen A."/>
            <person name="Makela M.R."/>
            <person name="Sandor L."/>
            <person name="Spatafora J.W."/>
            <person name="Grigoriev I.V."/>
            <person name="Hibbett D.S."/>
        </authorList>
    </citation>
    <scope>NUCLEOTIDE SEQUENCE [LARGE SCALE GENOMIC DNA]</scope>
    <source>
        <strain evidence="2 3">3A-2</strain>
    </source>
</reference>
<evidence type="ECO:0000256" key="1">
    <source>
        <dbReference type="SAM" id="MobiDB-lite"/>
    </source>
</evidence>
<dbReference type="AlphaFoldDB" id="A0A8E2DKQ6"/>
<feature type="region of interest" description="Disordered" evidence="1">
    <location>
        <begin position="1"/>
        <end position="26"/>
    </location>
</feature>
<evidence type="ECO:0000313" key="2">
    <source>
        <dbReference type="EMBL" id="OCH91750.1"/>
    </source>
</evidence>
<evidence type="ECO:0000313" key="3">
    <source>
        <dbReference type="Proteomes" id="UP000250043"/>
    </source>
</evidence>